<dbReference type="AlphaFoldDB" id="A0ABD1U6N5"/>
<reference evidence="2" key="1">
    <citation type="submission" date="2024-07" db="EMBL/GenBank/DDBJ databases">
        <title>Two chromosome-level genome assemblies of Korean endemic species Abeliophyllum distichum and Forsythia ovata (Oleaceae).</title>
        <authorList>
            <person name="Jang H."/>
        </authorList>
    </citation>
    <scope>NUCLEOTIDE SEQUENCE [LARGE SCALE GENOMIC DNA]</scope>
</reference>
<dbReference type="Proteomes" id="UP001604277">
    <property type="component" value="Unassembled WGS sequence"/>
</dbReference>
<proteinExistence type="predicted"/>
<evidence type="ECO:0000313" key="1">
    <source>
        <dbReference type="EMBL" id="KAL2520679.1"/>
    </source>
</evidence>
<accession>A0ABD1U6N5</accession>
<name>A0ABD1U6N5_9LAMI</name>
<sequence>MKETVKMKAGKADNRKKSKKNIKWQNYIPQEEKKRFKSTLCHGLQRATRLEELALDTLTFQIIKHGIAKKKKWRINRIEDRNTATSFPVEIHNVQHFEQNHPGSRINCLKAREDC</sequence>
<dbReference type="EMBL" id="JBFOLJ010000007">
    <property type="protein sequence ID" value="KAL2520679.1"/>
    <property type="molecule type" value="Genomic_DNA"/>
</dbReference>
<protein>
    <submittedName>
        <fullName evidence="1">Uncharacterized protein</fullName>
    </submittedName>
</protein>
<gene>
    <name evidence="1" type="ORF">Fot_24602</name>
</gene>
<organism evidence="1 2">
    <name type="scientific">Forsythia ovata</name>
    <dbReference type="NCBI Taxonomy" id="205694"/>
    <lineage>
        <taxon>Eukaryota</taxon>
        <taxon>Viridiplantae</taxon>
        <taxon>Streptophyta</taxon>
        <taxon>Embryophyta</taxon>
        <taxon>Tracheophyta</taxon>
        <taxon>Spermatophyta</taxon>
        <taxon>Magnoliopsida</taxon>
        <taxon>eudicotyledons</taxon>
        <taxon>Gunneridae</taxon>
        <taxon>Pentapetalae</taxon>
        <taxon>asterids</taxon>
        <taxon>lamiids</taxon>
        <taxon>Lamiales</taxon>
        <taxon>Oleaceae</taxon>
        <taxon>Forsythieae</taxon>
        <taxon>Forsythia</taxon>
    </lineage>
</organism>
<comment type="caution">
    <text evidence="1">The sequence shown here is derived from an EMBL/GenBank/DDBJ whole genome shotgun (WGS) entry which is preliminary data.</text>
</comment>
<evidence type="ECO:0000313" key="2">
    <source>
        <dbReference type="Proteomes" id="UP001604277"/>
    </source>
</evidence>
<keyword evidence="2" id="KW-1185">Reference proteome</keyword>